<dbReference type="NCBIfam" id="TIGR01444">
    <property type="entry name" value="fkbM_fam"/>
    <property type="match status" value="1"/>
</dbReference>
<dbReference type="PANTHER" id="PTHR36973:SF4">
    <property type="entry name" value="NODULATION PROTEIN"/>
    <property type="match status" value="1"/>
</dbReference>
<dbReference type="GO" id="GO:0008168">
    <property type="term" value="F:methyltransferase activity"/>
    <property type="evidence" value="ECO:0007669"/>
    <property type="project" value="UniProtKB-KW"/>
</dbReference>
<organism evidence="2 3">
    <name type="scientific">Ectopseudomonas mendocina</name>
    <name type="common">Pseudomonas mendocina</name>
    <dbReference type="NCBI Taxonomy" id="300"/>
    <lineage>
        <taxon>Bacteria</taxon>
        <taxon>Pseudomonadati</taxon>
        <taxon>Pseudomonadota</taxon>
        <taxon>Gammaproteobacteria</taxon>
        <taxon>Pseudomonadales</taxon>
        <taxon>Pseudomonadaceae</taxon>
        <taxon>Ectopseudomonas</taxon>
    </lineage>
</organism>
<comment type="caution">
    <text evidence="2">The sequence shown here is derived from an EMBL/GenBank/DDBJ whole genome shotgun (WGS) entry which is preliminary data.</text>
</comment>
<dbReference type="InterPro" id="IPR053188">
    <property type="entry name" value="FkbM_Methyltransferase"/>
</dbReference>
<protein>
    <submittedName>
        <fullName evidence="2">FkbM family methyltransferase</fullName>
    </submittedName>
</protein>
<dbReference type="InterPro" id="IPR029063">
    <property type="entry name" value="SAM-dependent_MTases_sf"/>
</dbReference>
<dbReference type="AlphaFoldDB" id="A0ABD7RWU6"/>
<dbReference type="SUPFAM" id="SSF53335">
    <property type="entry name" value="S-adenosyl-L-methionine-dependent methyltransferases"/>
    <property type="match status" value="1"/>
</dbReference>
<evidence type="ECO:0000259" key="1">
    <source>
        <dbReference type="Pfam" id="PF05050"/>
    </source>
</evidence>
<dbReference type="PANTHER" id="PTHR36973">
    <property type="entry name" value="SLL1456 PROTEIN-RELATED"/>
    <property type="match status" value="1"/>
</dbReference>
<dbReference type="Gene3D" id="3.40.50.150">
    <property type="entry name" value="Vaccinia Virus protein VP39"/>
    <property type="match status" value="1"/>
</dbReference>
<evidence type="ECO:0000313" key="2">
    <source>
        <dbReference type="EMBL" id="TRO16535.1"/>
    </source>
</evidence>
<name>A0ABD7RWU6_ECTME</name>
<dbReference type="Proteomes" id="UP000317327">
    <property type="component" value="Unassembled WGS sequence"/>
</dbReference>
<evidence type="ECO:0000313" key="3">
    <source>
        <dbReference type="Proteomes" id="UP000317327"/>
    </source>
</evidence>
<feature type="domain" description="Methyltransferase FkbM" evidence="1">
    <location>
        <begin position="193"/>
        <end position="343"/>
    </location>
</feature>
<dbReference type="RefSeq" id="WP_143502026.1">
    <property type="nucleotide sequence ID" value="NZ_SCFV01000007.1"/>
</dbReference>
<keyword evidence="2" id="KW-0489">Methyltransferase</keyword>
<dbReference type="Pfam" id="PF05050">
    <property type="entry name" value="Methyltransf_21"/>
    <property type="match status" value="1"/>
</dbReference>
<sequence length="401" mass="45483">MNETPLLEMKAYIERQLKPHQPLAGLESIWVYKKKCVTLEFKRGPVGFCFDIIPSHDNKISIDLIQRDPIRGQYITESGLQIVRLAQQVSLEDGLPLIINKARDFIHSIGNTLENLDGAHQYGARYLQPDVFSPLLGLSIDEYLARIASQKNELERNIVTSDKKNRGRKKITEHLEALFVELNSHCKPSLILEVGAHEATFSLKMKKLLNNSRVMAMEANPEVFEKHREKADQSGVEYLNLAISDRNGEILLKVPMNADGQETRSMGSIHTYVDGQGFQEHTIRSCTLDSLFDVPTKNAIWIDVEGACLEVINGASRTLNESIIVYAELEEEARWAGQATLEEVAHKLYEFDLIPLFTDIQRMHWQSNILFVKKSLLDEHGVLDLLSSFPQRINDLIHSLG</sequence>
<dbReference type="GO" id="GO:0032259">
    <property type="term" value="P:methylation"/>
    <property type="evidence" value="ECO:0007669"/>
    <property type="project" value="UniProtKB-KW"/>
</dbReference>
<gene>
    <name evidence="2" type="ORF">EQ836_14680</name>
</gene>
<keyword evidence="2" id="KW-0808">Transferase</keyword>
<dbReference type="EMBL" id="SCFV01000007">
    <property type="protein sequence ID" value="TRO16535.1"/>
    <property type="molecule type" value="Genomic_DNA"/>
</dbReference>
<accession>A0ABD7RWU6</accession>
<dbReference type="InterPro" id="IPR006342">
    <property type="entry name" value="FkbM_mtfrase"/>
</dbReference>
<reference evidence="2 3" key="1">
    <citation type="submission" date="2019-01" db="EMBL/GenBank/DDBJ databases">
        <title>Whole genome shotgun sequencing of Pseudomonas spp. isolated by its ability to degrade furfural.</title>
        <authorList>
            <person name="Donoso R."/>
            <person name="Farkas C."/>
            <person name="Villegas P."/>
            <person name="Gonzales-Toro F."/>
            <person name="Guajardo-Parra M."/>
            <person name="Araya-Nail M."/>
            <person name="Morgante V."/>
            <person name="Perez-Pantoja D."/>
        </authorList>
    </citation>
    <scope>NUCLEOTIDE SEQUENCE [LARGE SCALE GENOMIC DNA]</scope>
    <source>
        <strain evidence="2 3">VN231</strain>
    </source>
</reference>
<proteinExistence type="predicted"/>